<proteinExistence type="predicted"/>
<dbReference type="Gene3D" id="3.30.450.30">
    <property type="entry name" value="Dynein light chain 2a, cytoplasmic"/>
    <property type="match status" value="1"/>
</dbReference>
<evidence type="ECO:0000313" key="1">
    <source>
        <dbReference type="EMBL" id="VCU52281.1"/>
    </source>
</evidence>
<dbReference type="Proteomes" id="UP000279841">
    <property type="component" value="Chromosome"/>
</dbReference>
<accession>A0A3P4AMG0</accession>
<sequence>MRIGPELLQDLLDQVEGSLAAAIGTPDGLLVEGVRKRPLDLEAAIAEHAALWRQARAAYARSLGAEEVGELLVGGTGVVGYLRSMRTRDPEPLFLLLLLAPEANLGQARLAARRLLDRAGGWWRGLLDGLVGLGCGPGGVHGDGRPGH</sequence>
<evidence type="ECO:0000313" key="2">
    <source>
        <dbReference type="Proteomes" id="UP000279841"/>
    </source>
</evidence>
<dbReference type="SUPFAM" id="SSF103196">
    <property type="entry name" value="Roadblock/LC7 domain"/>
    <property type="match status" value="1"/>
</dbReference>
<organism evidence="1 2">
    <name type="scientific">Thermus thermophilus</name>
    <dbReference type="NCBI Taxonomy" id="274"/>
    <lineage>
        <taxon>Bacteria</taxon>
        <taxon>Thermotogati</taxon>
        <taxon>Deinococcota</taxon>
        <taxon>Deinococci</taxon>
        <taxon>Thermales</taxon>
        <taxon>Thermaceae</taxon>
        <taxon>Thermus</taxon>
    </lineage>
</organism>
<gene>
    <name evidence="1" type="ORF">TTHN1_00026</name>
</gene>
<dbReference type="AlphaFoldDB" id="A0A3P4AMG0"/>
<reference evidence="1 2" key="1">
    <citation type="submission" date="2018-10" db="EMBL/GenBank/DDBJ databases">
        <authorList>
            <person name="Peiro R."/>
            <person name="Begona"/>
            <person name="Cbmso G."/>
            <person name="Lopez M."/>
            <person name="Gonzalez S."/>
            <person name="Sacristan E."/>
            <person name="Castillo E."/>
        </authorList>
    </citation>
    <scope>NUCLEOTIDE SEQUENCE [LARGE SCALE GENOMIC DNA]</scope>
    <source>
        <strain evidence="1">TTHNAR1</strain>
    </source>
</reference>
<dbReference type="EMBL" id="LR027517">
    <property type="protein sequence ID" value="VCU52281.1"/>
    <property type="molecule type" value="Genomic_DNA"/>
</dbReference>
<name>A0A3P4AMG0_THETH</name>
<protein>
    <recommendedName>
        <fullName evidence="3">Roadblock/LAMTOR2 domain-containing protein</fullName>
    </recommendedName>
</protein>
<dbReference type="RefSeq" id="WP_252973305.1">
    <property type="nucleotide sequence ID" value="NZ_LR027517.1"/>
</dbReference>
<evidence type="ECO:0008006" key="3">
    <source>
        <dbReference type="Google" id="ProtNLM"/>
    </source>
</evidence>